<dbReference type="Proteomes" id="UP000271098">
    <property type="component" value="Unassembled WGS sequence"/>
</dbReference>
<reference evidence="2 3" key="2">
    <citation type="submission" date="2018-11" db="EMBL/GenBank/DDBJ databases">
        <authorList>
            <consortium name="Pathogen Informatics"/>
        </authorList>
    </citation>
    <scope>NUCLEOTIDE SEQUENCE [LARGE SCALE GENOMIC DNA]</scope>
</reference>
<evidence type="ECO:0000313" key="3">
    <source>
        <dbReference type="Proteomes" id="UP000271098"/>
    </source>
</evidence>
<organism evidence="4">
    <name type="scientific">Gongylonema pulchrum</name>
    <dbReference type="NCBI Taxonomy" id="637853"/>
    <lineage>
        <taxon>Eukaryota</taxon>
        <taxon>Metazoa</taxon>
        <taxon>Ecdysozoa</taxon>
        <taxon>Nematoda</taxon>
        <taxon>Chromadorea</taxon>
        <taxon>Rhabditida</taxon>
        <taxon>Spirurina</taxon>
        <taxon>Spiruromorpha</taxon>
        <taxon>Spiruroidea</taxon>
        <taxon>Gongylonematidae</taxon>
        <taxon>Gongylonema</taxon>
    </lineage>
</organism>
<protein>
    <submittedName>
        <fullName evidence="4">Prothymosin alpha-like</fullName>
    </submittedName>
</protein>
<feature type="region of interest" description="Disordered" evidence="1">
    <location>
        <begin position="23"/>
        <end position="95"/>
    </location>
</feature>
<evidence type="ECO:0000313" key="4">
    <source>
        <dbReference type="WBParaSite" id="GPUH_0000301401-mRNA-1"/>
    </source>
</evidence>
<feature type="compositionally biased region" description="Acidic residues" evidence="1">
    <location>
        <begin position="53"/>
        <end position="62"/>
    </location>
</feature>
<feature type="compositionally biased region" description="Basic and acidic residues" evidence="1">
    <location>
        <begin position="79"/>
        <end position="95"/>
    </location>
</feature>
<gene>
    <name evidence="2" type="ORF">GPUH_LOCUS3009</name>
</gene>
<dbReference type="EMBL" id="UYRT01004854">
    <property type="protein sequence ID" value="VDK37382.1"/>
    <property type="molecule type" value="Genomic_DNA"/>
</dbReference>
<sequence>MYKLPVVENIEQKEVVVFCDNGKKHSAGKNKVNEENKEQGQAENYDETAKNDDGDDDIDEIAMDDHEQDDKSNEDEDKENDHIKAEKISRTEASKRMLKKRDVDCQQKFVDLCHITTCFTPLTFNAVICMIKVFATKETEKDDVLIGKLARITAANIT</sequence>
<proteinExistence type="predicted"/>
<accession>A0A183D2R8</accession>
<evidence type="ECO:0000256" key="1">
    <source>
        <dbReference type="SAM" id="MobiDB-lite"/>
    </source>
</evidence>
<evidence type="ECO:0000313" key="2">
    <source>
        <dbReference type="EMBL" id="VDK37382.1"/>
    </source>
</evidence>
<dbReference type="WBParaSite" id="GPUH_0000301401-mRNA-1">
    <property type="protein sequence ID" value="GPUH_0000301401-mRNA-1"/>
    <property type="gene ID" value="GPUH_0000301401"/>
</dbReference>
<keyword evidence="3" id="KW-1185">Reference proteome</keyword>
<name>A0A183D2R8_9BILA</name>
<dbReference type="AlphaFoldDB" id="A0A183D2R8"/>
<reference evidence="4" key="1">
    <citation type="submission" date="2016-06" db="UniProtKB">
        <authorList>
            <consortium name="WormBaseParasite"/>
        </authorList>
    </citation>
    <scope>IDENTIFICATION</scope>
</reference>
<feature type="compositionally biased region" description="Basic and acidic residues" evidence="1">
    <location>
        <begin position="31"/>
        <end position="40"/>
    </location>
</feature>